<dbReference type="PRINTS" id="PR00160">
    <property type="entry name" value="GLUTAREDOXIN"/>
</dbReference>
<dbReference type="RefSeq" id="WP_141196321.1">
    <property type="nucleotide sequence ID" value="NZ_CP041186.1"/>
</dbReference>
<dbReference type="GO" id="GO:0045454">
    <property type="term" value="P:cell redox homeostasis"/>
    <property type="evidence" value="ECO:0007669"/>
    <property type="project" value="InterPro"/>
</dbReference>
<dbReference type="PROSITE" id="PS00195">
    <property type="entry name" value="GLUTAREDOXIN_1"/>
    <property type="match status" value="1"/>
</dbReference>
<organism evidence="8 9">
    <name type="scientific">Persicimonas caeni</name>
    <dbReference type="NCBI Taxonomy" id="2292766"/>
    <lineage>
        <taxon>Bacteria</taxon>
        <taxon>Deltaproteobacteria</taxon>
        <taxon>Bradymonadales</taxon>
        <taxon>Bradymonadaceae</taxon>
        <taxon>Persicimonas</taxon>
    </lineage>
</organism>
<evidence type="ECO:0000259" key="7">
    <source>
        <dbReference type="Pfam" id="PF00462"/>
    </source>
</evidence>
<name>A0A4Y6PNH1_PERCE</name>
<dbReference type="SUPFAM" id="SSF52833">
    <property type="entry name" value="Thioredoxin-like"/>
    <property type="match status" value="1"/>
</dbReference>
<feature type="domain" description="Glutaredoxin" evidence="7">
    <location>
        <begin position="4"/>
        <end position="63"/>
    </location>
</feature>
<dbReference type="GO" id="GO:0015035">
    <property type="term" value="F:protein-disulfide reductase activity"/>
    <property type="evidence" value="ECO:0007669"/>
    <property type="project" value="TreeGrafter"/>
</dbReference>
<dbReference type="GO" id="GO:0015038">
    <property type="term" value="F:glutathione disulfide oxidoreductase activity"/>
    <property type="evidence" value="ECO:0007669"/>
    <property type="project" value="UniProtKB-UniRule"/>
</dbReference>
<evidence type="ECO:0000256" key="4">
    <source>
        <dbReference type="ARBA" id="ARBA00023157"/>
    </source>
</evidence>
<dbReference type="InterPro" id="IPR036249">
    <property type="entry name" value="Thioredoxin-like_sf"/>
</dbReference>
<evidence type="ECO:0000256" key="3">
    <source>
        <dbReference type="ARBA" id="ARBA00022982"/>
    </source>
</evidence>
<dbReference type="InterPro" id="IPR002109">
    <property type="entry name" value="Glutaredoxin"/>
</dbReference>
<sequence length="86" mass="9862">MAKVEIYRTTYCPYCNMAERLFDEMGVEYEEIDVTNDPERRMKLVEETGMRTVPQIFIDGQSVGGFTDVKALRDSGELQKMLDGEA</sequence>
<reference evidence="8 9" key="1">
    <citation type="submission" date="2019-06" db="EMBL/GenBank/DDBJ databases">
        <title>Persicimonas caeni gen. nov., sp. nov., a predatory bacterium isolated from solar saltern.</title>
        <authorList>
            <person name="Wang S."/>
        </authorList>
    </citation>
    <scope>NUCLEOTIDE SEQUENCE [LARGE SCALE GENOMIC DNA]</scope>
    <source>
        <strain evidence="8 9">YN101</strain>
    </source>
</reference>
<evidence type="ECO:0000256" key="1">
    <source>
        <dbReference type="ARBA" id="ARBA00007787"/>
    </source>
</evidence>
<dbReference type="InterPro" id="IPR011900">
    <property type="entry name" value="GRX_bact"/>
</dbReference>
<keyword evidence="6" id="KW-0963">Cytoplasm</keyword>
<keyword evidence="3 6" id="KW-0249">Electron transport</keyword>
<gene>
    <name evidence="8" type="primary">grxC</name>
    <name evidence="8" type="ORF">FIV42_03435</name>
</gene>
<dbReference type="PROSITE" id="PS51354">
    <property type="entry name" value="GLUTAREDOXIN_2"/>
    <property type="match status" value="1"/>
</dbReference>
<keyword evidence="2 6" id="KW-0813">Transport</keyword>
<evidence type="ECO:0000313" key="9">
    <source>
        <dbReference type="Proteomes" id="UP000315995"/>
    </source>
</evidence>
<dbReference type="InterPro" id="IPR011767">
    <property type="entry name" value="GLR_AS"/>
</dbReference>
<dbReference type="Gene3D" id="3.40.30.10">
    <property type="entry name" value="Glutaredoxin"/>
    <property type="match status" value="1"/>
</dbReference>
<evidence type="ECO:0000256" key="5">
    <source>
        <dbReference type="ARBA" id="ARBA00023284"/>
    </source>
</evidence>
<evidence type="ECO:0000256" key="6">
    <source>
        <dbReference type="RuleBase" id="RU364065"/>
    </source>
</evidence>
<keyword evidence="5 6" id="KW-0676">Redox-active center</keyword>
<accession>A0A5B8XZB5</accession>
<evidence type="ECO:0000256" key="2">
    <source>
        <dbReference type="ARBA" id="ARBA00022448"/>
    </source>
</evidence>
<dbReference type="PANTHER" id="PTHR46679:SF1">
    <property type="entry name" value="GLUTAREDOXIN-2, MITOCHONDRIAL"/>
    <property type="match status" value="1"/>
</dbReference>
<dbReference type="Pfam" id="PF00462">
    <property type="entry name" value="Glutaredoxin"/>
    <property type="match status" value="1"/>
</dbReference>
<dbReference type="AlphaFoldDB" id="A0A4Y6PNH1"/>
<accession>A0A4Y6PNH1</accession>
<comment type="function">
    <text evidence="6">Has a glutathione-disulfide oxidoreductase activity in the presence of NADPH and glutathione reductase. Reduces low molecular weight disulfides and proteins.</text>
</comment>
<dbReference type="OrthoDB" id="9814618at2"/>
<evidence type="ECO:0000313" key="8">
    <source>
        <dbReference type="EMBL" id="QDG49824.1"/>
    </source>
</evidence>
<dbReference type="CDD" id="cd03418">
    <property type="entry name" value="GRX_GRXb_1_3_like"/>
    <property type="match status" value="1"/>
</dbReference>
<proteinExistence type="inferred from homology"/>
<dbReference type="InterPro" id="IPR014025">
    <property type="entry name" value="Glutaredoxin_subgr"/>
</dbReference>
<comment type="similarity">
    <text evidence="1 6">Belongs to the glutaredoxin family.</text>
</comment>
<keyword evidence="4" id="KW-1015">Disulfide bond</keyword>
<dbReference type="EMBL" id="CP041186">
    <property type="protein sequence ID" value="QDG49824.1"/>
    <property type="molecule type" value="Genomic_DNA"/>
</dbReference>
<keyword evidence="9" id="KW-1185">Reference proteome</keyword>
<dbReference type="PANTHER" id="PTHR46679">
    <property type="match status" value="1"/>
</dbReference>
<protein>
    <recommendedName>
        <fullName evidence="6">Glutaredoxin</fullName>
    </recommendedName>
</protein>
<dbReference type="NCBIfam" id="TIGR02181">
    <property type="entry name" value="GRX_bact"/>
    <property type="match status" value="1"/>
</dbReference>
<dbReference type="Proteomes" id="UP000315995">
    <property type="component" value="Chromosome"/>
</dbReference>